<feature type="non-terminal residue" evidence="8">
    <location>
        <position position="509"/>
    </location>
</feature>
<dbReference type="PROSITE" id="PS50005">
    <property type="entry name" value="TPR"/>
    <property type="match status" value="1"/>
</dbReference>
<evidence type="ECO:0000256" key="5">
    <source>
        <dbReference type="ARBA" id="ARBA00022946"/>
    </source>
</evidence>
<reference evidence="8" key="1">
    <citation type="submission" date="2021-12" db="EMBL/GenBank/DDBJ databases">
        <authorList>
            <person name="Martin H S."/>
        </authorList>
    </citation>
    <scope>NUCLEOTIDE SEQUENCE</scope>
</reference>
<evidence type="ECO:0000256" key="4">
    <source>
        <dbReference type="ARBA" id="ARBA00022803"/>
    </source>
</evidence>
<organism evidence="8 9">
    <name type="scientific">Brenthis ino</name>
    <name type="common">lesser marbled fritillary</name>
    <dbReference type="NCBI Taxonomy" id="405034"/>
    <lineage>
        <taxon>Eukaryota</taxon>
        <taxon>Metazoa</taxon>
        <taxon>Ecdysozoa</taxon>
        <taxon>Arthropoda</taxon>
        <taxon>Hexapoda</taxon>
        <taxon>Insecta</taxon>
        <taxon>Pterygota</taxon>
        <taxon>Neoptera</taxon>
        <taxon>Endopterygota</taxon>
        <taxon>Lepidoptera</taxon>
        <taxon>Glossata</taxon>
        <taxon>Ditrysia</taxon>
        <taxon>Papilionoidea</taxon>
        <taxon>Nymphalidae</taxon>
        <taxon>Heliconiinae</taxon>
        <taxon>Argynnini</taxon>
        <taxon>Brenthis</taxon>
    </lineage>
</organism>
<dbReference type="GO" id="GO:0034551">
    <property type="term" value="P:mitochondrial respiratory chain complex III assembly"/>
    <property type="evidence" value="ECO:0007669"/>
    <property type="project" value="InterPro"/>
</dbReference>
<dbReference type="Proteomes" id="UP000838878">
    <property type="component" value="Chromosome 1"/>
</dbReference>
<keyword evidence="6" id="KW-0496">Mitochondrion</keyword>
<keyword evidence="4 7" id="KW-0802">TPR repeat</keyword>
<keyword evidence="5" id="KW-0809">Transit peptide</keyword>
<dbReference type="AlphaFoldDB" id="A0A8J9UGM7"/>
<dbReference type="GO" id="GO:0005743">
    <property type="term" value="C:mitochondrial inner membrane"/>
    <property type="evidence" value="ECO:0007669"/>
    <property type="project" value="TreeGrafter"/>
</dbReference>
<keyword evidence="3" id="KW-0677">Repeat</keyword>
<evidence type="ECO:0000256" key="6">
    <source>
        <dbReference type="ARBA" id="ARBA00023128"/>
    </source>
</evidence>
<evidence type="ECO:0000256" key="7">
    <source>
        <dbReference type="PROSITE-ProRule" id="PRU00339"/>
    </source>
</evidence>
<feature type="repeat" description="TPR" evidence="7">
    <location>
        <begin position="416"/>
        <end position="449"/>
    </location>
</feature>
<dbReference type="Gene3D" id="1.25.40.10">
    <property type="entry name" value="Tetratricopeptide repeat domain"/>
    <property type="match status" value="1"/>
</dbReference>
<protein>
    <submittedName>
        <fullName evidence="8">Uncharacterized protein</fullName>
    </submittedName>
</protein>
<dbReference type="EMBL" id="OV170221">
    <property type="protein sequence ID" value="CAH0713357.1"/>
    <property type="molecule type" value="Genomic_DNA"/>
</dbReference>
<gene>
    <name evidence="8" type="ORF">BINO364_LOCUS527</name>
</gene>
<name>A0A8J9UGM7_9NEOP</name>
<evidence type="ECO:0000313" key="9">
    <source>
        <dbReference type="Proteomes" id="UP000838878"/>
    </source>
</evidence>
<comment type="similarity">
    <text evidence="2">Belongs to the TTC19 family.</text>
</comment>
<dbReference type="InterPro" id="IPR040395">
    <property type="entry name" value="TTC19"/>
</dbReference>
<evidence type="ECO:0000256" key="1">
    <source>
        <dbReference type="ARBA" id="ARBA00004173"/>
    </source>
</evidence>
<proteinExistence type="inferred from homology"/>
<evidence type="ECO:0000256" key="3">
    <source>
        <dbReference type="ARBA" id="ARBA00022737"/>
    </source>
</evidence>
<keyword evidence="9" id="KW-1185">Reference proteome</keyword>
<dbReference type="InterPro" id="IPR011990">
    <property type="entry name" value="TPR-like_helical_dom_sf"/>
</dbReference>
<dbReference type="OrthoDB" id="5986190at2759"/>
<dbReference type="InterPro" id="IPR019734">
    <property type="entry name" value="TPR_rpt"/>
</dbReference>
<evidence type="ECO:0000313" key="8">
    <source>
        <dbReference type="EMBL" id="CAH0713357.1"/>
    </source>
</evidence>
<dbReference type="PANTHER" id="PTHR13143:SF6">
    <property type="entry name" value="TETRATRICOPEPTIDE REPEAT PROTEIN 19, MITOCHONDRIAL"/>
    <property type="match status" value="1"/>
</dbReference>
<comment type="subcellular location">
    <subcellularLocation>
        <location evidence="1">Mitochondrion</location>
    </subcellularLocation>
</comment>
<dbReference type="SUPFAM" id="SSF48452">
    <property type="entry name" value="TPR-like"/>
    <property type="match status" value="1"/>
</dbReference>
<sequence>MNELKADILQLESKIKTLKEFLRNELTVLQANEETLLDTVKENGKVDIMKNVGNKKKQAKRYNEIVPSPVRAIINSPFKCSEVHQYQNFLKNSINRYGGWNEYNHNTFVQIWKKYYNEVTVETSSIEHLPRFEEFKFEIFQNIPGTMPEDIISHSEWYHQYMFLKSQQQNAINKWQENKRKIKKREVKPEKVNLAVVSTPLTEKLCRRSFKDLNKTKNTDQSQILTPDGLSMDEPKKSQLYLLQPTKQWLNRCQSNKVISEINLNIETISKLQAQQMQHYLGITYIYDVMANLALERGEYDKAKQLFVAVAQRIMSDGASEDDIRVIHISVKLARISHMMKEYTTAQLGFDWCLEKLGNILSKDPSEANKKLIAMAEDWYGRLFIDCGKPELGLTYMKNAYDKMTNIPDLEQEHLVIQLNDMGTVYDTLGKVDESIDYFTKAIDLGKKIPDMPDLGAMYVNLGRAYMKKNLLDIARKTCGFAWRLGVQAKNNDVKQEAELCIKEIKNLS</sequence>
<dbReference type="Pfam" id="PF13181">
    <property type="entry name" value="TPR_8"/>
    <property type="match status" value="1"/>
</dbReference>
<dbReference type="PANTHER" id="PTHR13143">
    <property type="entry name" value="TETRATRICOPEPTIDE REPEAT PROTEIN 19"/>
    <property type="match status" value="1"/>
</dbReference>
<evidence type="ECO:0000256" key="2">
    <source>
        <dbReference type="ARBA" id="ARBA00008219"/>
    </source>
</evidence>
<accession>A0A8J9UGM7</accession>